<dbReference type="Proteomes" id="UP000530268">
    <property type="component" value="Unassembled WGS sequence"/>
</dbReference>
<evidence type="ECO:0000313" key="1">
    <source>
        <dbReference type="EMBL" id="MBB3996098.1"/>
    </source>
</evidence>
<gene>
    <name evidence="1" type="ORF">GGR95_003766</name>
</gene>
<reference evidence="1 2" key="1">
    <citation type="submission" date="2020-08" db="EMBL/GenBank/DDBJ databases">
        <title>Genomic Encyclopedia of Type Strains, Phase IV (KMG-IV): sequencing the most valuable type-strain genomes for metagenomic binning, comparative biology and taxonomic classification.</title>
        <authorList>
            <person name="Goeker M."/>
        </authorList>
    </citation>
    <scope>NUCLEOTIDE SEQUENCE [LARGE SCALE GENOMIC DNA]</scope>
    <source>
        <strain evidence="1 2">DSM 102234</strain>
    </source>
</reference>
<organism evidence="1 2">
    <name type="scientific">Sulfitobacter undariae</name>
    <dbReference type="NCBI Taxonomy" id="1563671"/>
    <lineage>
        <taxon>Bacteria</taxon>
        <taxon>Pseudomonadati</taxon>
        <taxon>Pseudomonadota</taxon>
        <taxon>Alphaproteobacteria</taxon>
        <taxon>Rhodobacterales</taxon>
        <taxon>Roseobacteraceae</taxon>
        <taxon>Sulfitobacter</taxon>
    </lineage>
</organism>
<accession>A0A7W6E7F9</accession>
<sequence>MVFRKQGQLREGFCRKSFIKTAVISDLKLRHEAVAMLGDAVTFSTHKKILPTTLEPTVTVDVMCLRSAEVAR</sequence>
<comment type="caution">
    <text evidence="1">The sequence shown here is derived from an EMBL/GenBank/DDBJ whole genome shotgun (WGS) entry which is preliminary data.</text>
</comment>
<dbReference type="AlphaFoldDB" id="A0A7W6E7F9"/>
<dbReference type="EMBL" id="JACIEI010000027">
    <property type="protein sequence ID" value="MBB3996098.1"/>
    <property type="molecule type" value="Genomic_DNA"/>
</dbReference>
<name>A0A7W6E7F9_9RHOB</name>
<evidence type="ECO:0000313" key="2">
    <source>
        <dbReference type="Proteomes" id="UP000530268"/>
    </source>
</evidence>
<proteinExistence type="predicted"/>
<protein>
    <submittedName>
        <fullName evidence="1">Uncharacterized protein</fullName>
    </submittedName>
</protein>
<keyword evidence="2" id="KW-1185">Reference proteome</keyword>